<dbReference type="GeneID" id="97995098"/>
<keyword evidence="3" id="KW-1185">Reference proteome</keyword>
<name>A0A3E2B494_9FIRM</name>
<sequence length="142" mass="15718">MKQWKRVLGIVLAWCALSSVCAMGAESTVEKRDQESWKGTETKLMASHIAVDTTVTKYGVSWYQPKEYVSYRIWVDNTTNNSMRVTITDPQGRLRTFSVPAHGNKSYVGNGVESGTYRLSFSSSNGVLSGTVRVRVSDVALS</sequence>
<keyword evidence="1" id="KW-0732">Signal</keyword>
<dbReference type="RefSeq" id="WP_117141995.1">
    <property type="nucleotide sequence ID" value="NZ_CAKXKJ010000006.1"/>
</dbReference>
<accession>A0A3E2B494</accession>
<protein>
    <submittedName>
        <fullName evidence="2">Uncharacterized protein</fullName>
    </submittedName>
</protein>
<reference evidence="2 3" key="1">
    <citation type="submission" date="2018-07" db="EMBL/GenBank/DDBJ databases">
        <title>GABA Modulating Bacteria of the Human Gut Microbiota.</title>
        <authorList>
            <person name="Strandwitz P."/>
            <person name="Kim K.H."/>
            <person name="Terekhova D."/>
            <person name="Liu J.K."/>
            <person name="Sharma A."/>
            <person name="Levering J."/>
            <person name="Mcdonald D."/>
            <person name="Dietrich D."/>
            <person name="Ramadhar T.R."/>
            <person name="Lekbua A."/>
            <person name="Mroue N."/>
            <person name="Liston C."/>
            <person name="Stewart E.J."/>
            <person name="Dubin M.J."/>
            <person name="Zengler K."/>
            <person name="Knight R."/>
            <person name="Gilbert J.A."/>
            <person name="Clardy J."/>
            <person name="Lewis K."/>
        </authorList>
    </citation>
    <scope>NUCLEOTIDE SEQUENCE [LARGE SCALE GENOMIC DNA]</scope>
    <source>
        <strain evidence="2 3">KLE1738</strain>
    </source>
</reference>
<dbReference type="AlphaFoldDB" id="A0A3E2B494"/>
<dbReference type="Proteomes" id="UP000260649">
    <property type="component" value="Unassembled WGS sequence"/>
</dbReference>
<feature type="signal peptide" evidence="1">
    <location>
        <begin position="1"/>
        <end position="24"/>
    </location>
</feature>
<dbReference type="EMBL" id="QQRQ01000006">
    <property type="protein sequence ID" value="RFT06817.1"/>
    <property type="molecule type" value="Genomic_DNA"/>
</dbReference>
<gene>
    <name evidence="2" type="ORF">DV520_05030</name>
</gene>
<evidence type="ECO:0000313" key="3">
    <source>
        <dbReference type="Proteomes" id="UP000260649"/>
    </source>
</evidence>
<organism evidence="2 3">
    <name type="scientific">Evtepia gabavorous</name>
    <dbReference type="NCBI Taxonomy" id="2211183"/>
    <lineage>
        <taxon>Bacteria</taxon>
        <taxon>Bacillati</taxon>
        <taxon>Bacillota</taxon>
        <taxon>Clostridia</taxon>
        <taxon>Eubacteriales</taxon>
        <taxon>Evtepia</taxon>
    </lineage>
</organism>
<feature type="chain" id="PRO_5017655892" evidence="1">
    <location>
        <begin position="25"/>
        <end position="142"/>
    </location>
</feature>
<evidence type="ECO:0000256" key="1">
    <source>
        <dbReference type="SAM" id="SignalP"/>
    </source>
</evidence>
<comment type="caution">
    <text evidence="2">The sequence shown here is derived from an EMBL/GenBank/DDBJ whole genome shotgun (WGS) entry which is preliminary data.</text>
</comment>
<proteinExistence type="predicted"/>
<evidence type="ECO:0000313" key="2">
    <source>
        <dbReference type="EMBL" id="RFT06817.1"/>
    </source>
</evidence>